<accession>A0AAF3EUS2</accession>
<evidence type="ECO:0000313" key="1">
    <source>
        <dbReference type="Proteomes" id="UP000887575"/>
    </source>
</evidence>
<protein>
    <submittedName>
        <fullName evidence="2">Uncharacterized protein</fullName>
    </submittedName>
</protein>
<evidence type="ECO:0000313" key="2">
    <source>
        <dbReference type="WBParaSite" id="MBELARI_LOCUS17844"/>
    </source>
</evidence>
<proteinExistence type="predicted"/>
<reference evidence="2" key="1">
    <citation type="submission" date="2024-02" db="UniProtKB">
        <authorList>
            <consortium name="WormBaseParasite"/>
        </authorList>
    </citation>
    <scope>IDENTIFICATION</scope>
</reference>
<dbReference type="AlphaFoldDB" id="A0AAF3EUS2"/>
<dbReference type="Proteomes" id="UP000887575">
    <property type="component" value="Unassembled WGS sequence"/>
</dbReference>
<name>A0AAF3EUS2_9BILA</name>
<keyword evidence="1" id="KW-1185">Reference proteome</keyword>
<organism evidence="1 2">
    <name type="scientific">Mesorhabditis belari</name>
    <dbReference type="NCBI Taxonomy" id="2138241"/>
    <lineage>
        <taxon>Eukaryota</taxon>
        <taxon>Metazoa</taxon>
        <taxon>Ecdysozoa</taxon>
        <taxon>Nematoda</taxon>
        <taxon>Chromadorea</taxon>
        <taxon>Rhabditida</taxon>
        <taxon>Rhabditina</taxon>
        <taxon>Rhabditomorpha</taxon>
        <taxon>Rhabditoidea</taxon>
        <taxon>Rhabditidae</taxon>
        <taxon>Mesorhabditinae</taxon>
        <taxon>Mesorhabditis</taxon>
    </lineage>
</organism>
<sequence>MEEDALRAISGHSNSTISTVKSQFLLPLDAVVSLSYEVNGRQKGCEVNEAGTTFLLPDGWPAIQFFVDSNKAPSRRETPADIEAQFSDYKRDPESPYVIDEKLASELCNRLFFAPRGQKALRGPYEETFAVKDGVIDGGCVSPISPRAAVTFAHKSHGILREYDEGQDDEINQHSLVEIRNCQNHNIRHIMKVIVVDAHHDFVLLFSLNGSTIFEDYPHAAHASSNPADTWISPGHLIWGAYQKYLVQHGFLQPRAERELGGRKPKRRAIAKLNV</sequence>
<dbReference type="WBParaSite" id="MBELARI_LOCUS17844">
    <property type="protein sequence ID" value="MBELARI_LOCUS17844"/>
    <property type="gene ID" value="MBELARI_LOCUS17844"/>
</dbReference>